<dbReference type="EMBL" id="PXXU01000003">
    <property type="protein sequence ID" value="PSJ18676.1"/>
    <property type="molecule type" value="Genomic_DNA"/>
</dbReference>
<dbReference type="GO" id="GO:0008270">
    <property type="term" value="F:zinc ion binding"/>
    <property type="evidence" value="ECO:0007669"/>
    <property type="project" value="UniProtKB-UniRule"/>
</dbReference>
<comment type="function">
    <text evidence="7">Single strand-specific metallo-endoribonuclease involved in late-stage 70S ribosome quality control and in maturation of the 3' terminus of the 16S rRNA.</text>
</comment>
<dbReference type="RefSeq" id="WP_106705483.1">
    <property type="nucleotide sequence ID" value="NZ_PXXU01000003.1"/>
</dbReference>
<comment type="caution">
    <text evidence="8">The sequence shown here is derived from an EMBL/GenBank/DDBJ whole genome shotgun (WGS) entry which is preliminary data.</text>
</comment>
<evidence type="ECO:0000256" key="1">
    <source>
        <dbReference type="ARBA" id="ARBA00010875"/>
    </source>
</evidence>
<keyword evidence="7" id="KW-0963">Cytoplasm</keyword>
<evidence type="ECO:0000256" key="4">
    <source>
        <dbReference type="ARBA" id="ARBA00022759"/>
    </source>
</evidence>
<dbReference type="Gene3D" id="3.40.390.30">
    <property type="entry name" value="Metalloproteases ('zincins'), catalytic domain"/>
    <property type="match status" value="1"/>
</dbReference>
<evidence type="ECO:0000313" key="8">
    <source>
        <dbReference type="EMBL" id="PSJ18676.1"/>
    </source>
</evidence>
<accession>A0A2P7NYX8</accession>
<dbReference type="PANTHER" id="PTHR46986">
    <property type="entry name" value="ENDORIBONUCLEASE YBEY, CHLOROPLASTIC"/>
    <property type="match status" value="1"/>
</dbReference>
<evidence type="ECO:0000313" key="9">
    <source>
        <dbReference type="Proteomes" id="UP000241912"/>
    </source>
</evidence>
<evidence type="ECO:0000256" key="6">
    <source>
        <dbReference type="ARBA" id="ARBA00022833"/>
    </source>
</evidence>
<evidence type="ECO:0000256" key="5">
    <source>
        <dbReference type="ARBA" id="ARBA00022801"/>
    </source>
</evidence>
<dbReference type="Proteomes" id="UP000241912">
    <property type="component" value="Unassembled WGS sequence"/>
</dbReference>
<comment type="cofactor">
    <cofactor evidence="7">
        <name>Zn(2+)</name>
        <dbReference type="ChEBI" id="CHEBI:29105"/>
    </cofactor>
    <text evidence="7">Binds 1 zinc ion.</text>
</comment>
<dbReference type="InterPro" id="IPR023091">
    <property type="entry name" value="MetalPrtase_cat_dom_sf_prd"/>
</dbReference>
<comment type="subcellular location">
    <subcellularLocation>
        <location evidence="7">Cytoplasm</location>
    </subcellularLocation>
</comment>
<dbReference type="SUPFAM" id="SSF55486">
    <property type="entry name" value="Metalloproteases ('zincins'), catalytic domain"/>
    <property type="match status" value="1"/>
</dbReference>
<name>A0A2P7NYX8_9PROT</name>
<evidence type="ECO:0000256" key="2">
    <source>
        <dbReference type="ARBA" id="ARBA00022722"/>
    </source>
</evidence>
<dbReference type="EC" id="3.1.-.-" evidence="7"/>
<dbReference type="GO" id="GO:0004521">
    <property type="term" value="F:RNA endonuclease activity"/>
    <property type="evidence" value="ECO:0007669"/>
    <property type="project" value="UniProtKB-UniRule"/>
</dbReference>
<dbReference type="OrthoDB" id="9807740at2"/>
<dbReference type="AlphaFoldDB" id="A0A2P7NYX8"/>
<feature type="binding site" evidence="7">
    <location>
        <position position="123"/>
    </location>
    <ligand>
        <name>Zn(2+)</name>
        <dbReference type="ChEBI" id="CHEBI:29105"/>
        <note>catalytic</note>
    </ligand>
</feature>
<comment type="similarity">
    <text evidence="1 7">Belongs to the endoribonuclease YbeY family.</text>
</comment>
<keyword evidence="7" id="KW-0690">Ribosome biogenesis</keyword>
<keyword evidence="4 7" id="KW-0255">Endonuclease</keyword>
<dbReference type="InterPro" id="IPR002036">
    <property type="entry name" value="YbeY"/>
</dbReference>
<organism evidence="8 9">
    <name type="scientific">Nitrosomonas supralitoralis</name>
    <dbReference type="NCBI Taxonomy" id="2116706"/>
    <lineage>
        <taxon>Bacteria</taxon>
        <taxon>Pseudomonadati</taxon>
        <taxon>Pseudomonadota</taxon>
        <taxon>Betaproteobacteria</taxon>
        <taxon>Nitrosomonadales</taxon>
        <taxon>Nitrosomonadaceae</taxon>
        <taxon>Nitrosomonas</taxon>
    </lineage>
</organism>
<keyword evidence="2 7" id="KW-0540">Nuclease</keyword>
<dbReference type="NCBIfam" id="TIGR00043">
    <property type="entry name" value="rRNA maturation RNase YbeY"/>
    <property type="match status" value="1"/>
</dbReference>
<keyword evidence="5 7" id="KW-0378">Hydrolase</keyword>
<evidence type="ECO:0000256" key="3">
    <source>
        <dbReference type="ARBA" id="ARBA00022723"/>
    </source>
</evidence>
<dbReference type="InterPro" id="IPR020549">
    <property type="entry name" value="YbeY_CS"/>
</dbReference>
<keyword evidence="3 7" id="KW-0479">Metal-binding</keyword>
<keyword evidence="9" id="KW-1185">Reference proteome</keyword>
<proteinExistence type="inferred from homology"/>
<dbReference type="GO" id="GO:0005737">
    <property type="term" value="C:cytoplasm"/>
    <property type="evidence" value="ECO:0007669"/>
    <property type="project" value="UniProtKB-SubCell"/>
</dbReference>
<gene>
    <name evidence="7" type="primary">ybeY</name>
    <name evidence="8" type="ORF">C7H79_01255</name>
</gene>
<evidence type="ECO:0000256" key="7">
    <source>
        <dbReference type="HAMAP-Rule" id="MF_00009"/>
    </source>
</evidence>
<sequence length="169" mass="19327">MKSTTNKLGNLDRPTPKVKSFSLMVQYATECTAVPTRSQFRRWAKAALMQEAEIVVRLVDEMEGRELNQQFRNKNYATNVLTFVYDDMQPLTGDIILCAPVISEEALQQHKYLTAHYAHLTIHGMLHLQGYDHVEDADAATMEQLETQILTKLGFENPYLEYDDANSVQ</sequence>
<dbReference type="GO" id="GO:0004222">
    <property type="term" value="F:metalloendopeptidase activity"/>
    <property type="evidence" value="ECO:0007669"/>
    <property type="project" value="InterPro"/>
</dbReference>
<dbReference type="Pfam" id="PF02130">
    <property type="entry name" value="YbeY"/>
    <property type="match status" value="1"/>
</dbReference>
<dbReference type="GO" id="GO:0006364">
    <property type="term" value="P:rRNA processing"/>
    <property type="evidence" value="ECO:0007669"/>
    <property type="project" value="UniProtKB-UniRule"/>
</dbReference>
<feature type="binding site" evidence="7">
    <location>
        <position position="133"/>
    </location>
    <ligand>
        <name>Zn(2+)</name>
        <dbReference type="ChEBI" id="CHEBI:29105"/>
        <note>catalytic</note>
    </ligand>
</feature>
<protein>
    <recommendedName>
        <fullName evidence="7">Endoribonuclease YbeY</fullName>
        <ecNumber evidence="7">3.1.-.-</ecNumber>
    </recommendedName>
</protein>
<feature type="binding site" evidence="7">
    <location>
        <position position="127"/>
    </location>
    <ligand>
        <name>Zn(2+)</name>
        <dbReference type="ChEBI" id="CHEBI:29105"/>
        <note>catalytic</note>
    </ligand>
</feature>
<dbReference type="PROSITE" id="PS01306">
    <property type="entry name" value="UPF0054"/>
    <property type="match status" value="1"/>
</dbReference>
<keyword evidence="6 7" id="KW-0862">Zinc</keyword>
<dbReference type="HAMAP" id="MF_00009">
    <property type="entry name" value="Endoribonucl_YbeY"/>
    <property type="match status" value="1"/>
</dbReference>
<keyword evidence="7" id="KW-0698">rRNA processing</keyword>
<reference evidence="8 9" key="1">
    <citation type="submission" date="2018-03" db="EMBL/GenBank/DDBJ databases">
        <title>Draft genome of Nitrosomonas supralitoralis APG5.</title>
        <authorList>
            <person name="Urakawa H."/>
            <person name="Lopez J.V."/>
        </authorList>
    </citation>
    <scope>NUCLEOTIDE SEQUENCE [LARGE SCALE GENOMIC DNA]</scope>
    <source>
        <strain evidence="8 9">APG5</strain>
    </source>
</reference>
<dbReference type="PANTHER" id="PTHR46986:SF1">
    <property type="entry name" value="ENDORIBONUCLEASE YBEY, CHLOROPLASTIC"/>
    <property type="match status" value="1"/>
</dbReference>